<name>A0A6J7EHC7_9ZZZZ</name>
<dbReference type="PROSITE" id="PS51144">
    <property type="entry name" value="ALPHA_CA_2"/>
    <property type="match status" value="1"/>
</dbReference>
<evidence type="ECO:0000256" key="7">
    <source>
        <dbReference type="ARBA" id="ARBA00023239"/>
    </source>
</evidence>
<dbReference type="AlphaFoldDB" id="A0A6J7EHC7"/>
<dbReference type="SMART" id="SM01057">
    <property type="entry name" value="Carb_anhydrase"/>
    <property type="match status" value="1"/>
</dbReference>
<keyword evidence="5" id="KW-0479">Metal-binding</keyword>
<evidence type="ECO:0000256" key="1">
    <source>
        <dbReference type="ARBA" id="ARBA00001947"/>
    </source>
</evidence>
<dbReference type="GO" id="GO:0004089">
    <property type="term" value="F:carbonate dehydratase activity"/>
    <property type="evidence" value="ECO:0007669"/>
    <property type="project" value="UniProtKB-EC"/>
</dbReference>
<dbReference type="CDD" id="cd03124">
    <property type="entry name" value="alpha_CA_prokaryotic_like"/>
    <property type="match status" value="1"/>
</dbReference>
<dbReference type="PANTHER" id="PTHR18952">
    <property type="entry name" value="CARBONIC ANHYDRASE"/>
    <property type="match status" value="1"/>
</dbReference>
<reference evidence="10" key="1">
    <citation type="submission" date="2020-05" db="EMBL/GenBank/DDBJ databases">
        <authorList>
            <person name="Chiriac C."/>
            <person name="Salcher M."/>
            <person name="Ghai R."/>
            <person name="Kavagutti S V."/>
        </authorList>
    </citation>
    <scope>NUCLEOTIDE SEQUENCE</scope>
</reference>
<proteinExistence type="inferred from homology"/>
<dbReference type="Pfam" id="PF00194">
    <property type="entry name" value="Carb_anhydrase"/>
    <property type="match status" value="1"/>
</dbReference>
<gene>
    <name evidence="10" type="ORF">UFOPK3376_01666</name>
</gene>
<keyword evidence="6" id="KW-0862">Zinc</keyword>
<protein>
    <recommendedName>
        <fullName evidence="4">carbonic anhydrase</fullName>
        <ecNumber evidence="4">4.2.1.1</ecNumber>
    </recommendedName>
</protein>
<evidence type="ECO:0000256" key="6">
    <source>
        <dbReference type="ARBA" id="ARBA00022833"/>
    </source>
</evidence>
<dbReference type="PANTHER" id="PTHR18952:SF265">
    <property type="entry name" value="CARBONIC ANHYDRASE"/>
    <property type="match status" value="1"/>
</dbReference>
<dbReference type="InterPro" id="IPR041891">
    <property type="entry name" value="Alpha_CA_prokaryot-like"/>
</dbReference>
<evidence type="ECO:0000313" key="10">
    <source>
        <dbReference type="EMBL" id="CAB4882366.1"/>
    </source>
</evidence>
<dbReference type="InterPro" id="IPR001148">
    <property type="entry name" value="CA_dom"/>
</dbReference>
<dbReference type="SUPFAM" id="SSF51069">
    <property type="entry name" value="Carbonic anhydrase"/>
    <property type="match status" value="1"/>
</dbReference>
<dbReference type="EMBL" id="CAFBLP010000040">
    <property type="protein sequence ID" value="CAB4882366.1"/>
    <property type="molecule type" value="Genomic_DNA"/>
</dbReference>
<keyword evidence="7" id="KW-0456">Lyase</keyword>
<evidence type="ECO:0000256" key="3">
    <source>
        <dbReference type="ARBA" id="ARBA00010718"/>
    </source>
</evidence>
<feature type="domain" description="Alpha-carbonic anhydrase" evidence="9">
    <location>
        <begin position="26"/>
        <end position="249"/>
    </location>
</feature>
<dbReference type="InterPro" id="IPR018338">
    <property type="entry name" value="Carbonic_anhydrase_a-class_CS"/>
</dbReference>
<dbReference type="InterPro" id="IPR036398">
    <property type="entry name" value="CA_dom_sf"/>
</dbReference>
<sequence length="254" mass="27371">MKRSVRIALVGTVATLSLAGIAGASSAWSYKGSTGPKNWASLDPAWEACGNVDGQTPIDLRPTRANIPDLHFAYDDVSAEMFNNGHTVEAEPTPENTNAVTIDSVEYDFLQMHFHAPSEHKLRGKKYPVEIHFVNKSAEGVLAVVGVFIEATRQDNPAWAPFIEHLGVKQADGNVEAAINFDALLPSNHTSIQYTGSLTTPPCSGGVRWNVMSTVVKLSHRQIEAFTKAYSGNNRPIQPTAGRTVQIDTGTDGG</sequence>
<comment type="similarity">
    <text evidence="3">Belongs to the alpha-carbonic anhydrase family.</text>
</comment>
<evidence type="ECO:0000256" key="5">
    <source>
        <dbReference type="ARBA" id="ARBA00022723"/>
    </source>
</evidence>
<evidence type="ECO:0000256" key="2">
    <source>
        <dbReference type="ARBA" id="ARBA00002904"/>
    </source>
</evidence>
<dbReference type="EC" id="4.2.1.1" evidence="4"/>
<comment type="function">
    <text evidence="2">Reversible hydration of carbon dioxide.</text>
</comment>
<dbReference type="PROSITE" id="PS00162">
    <property type="entry name" value="ALPHA_CA_1"/>
    <property type="match status" value="1"/>
</dbReference>
<comment type="cofactor">
    <cofactor evidence="1">
        <name>Zn(2+)</name>
        <dbReference type="ChEBI" id="CHEBI:29105"/>
    </cofactor>
</comment>
<organism evidence="10">
    <name type="scientific">freshwater metagenome</name>
    <dbReference type="NCBI Taxonomy" id="449393"/>
    <lineage>
        <taxon>unclassified sequences</taxon>
        <taxon>metagenomes</taxon>
        <taxon>ecological metagenomes</taxon>
    </lineage>
</organism>
<accession>A0A6J7EHC7</accession>
<dbReference type="Gene3D" id="3.10.200.10">
    <property type="entry name" value="Alpha carbonic anhydrase"/>
    <property type="match status" value="1"/>
</dbReference>
<dbReference type="InterPro" id="IPR023561">
    <property type="entry name" value="Carbonic_anhydrase_a-class"/>
</dbReference>
<comment type="catalytic activity">
    <reaction evidence="8">
        <text>hydrogencarbonate + H(+) = CO2 + H2O</text>
        <dbReference type="Rhea" id="RHEA:10748"/>
        <dbReference type="ChEBI" id="CHEBI:15377"/>
        <dbReference type="ChEBI" id="CHEBI:15378"/>
        <dbReference type="ChEBI" id="CHEBI:16526"/>
        <dbReference type="ChEBI" id="CHEBI:17544"/>
        <dbReference type="EC" id="4.2.1.1"/>
    </reaction>
</comment>
<evidence type="ECO:0000256" key="4">
    <source>
        <dbReference type="ARBA" id="ARBA00012925"/>
    </source>
</evidence>
<dbReference type="GO" id="GO:0008270">
    <property type="term" value="F:zinc ion binding"/>
    <property type="evidence" value="ECO:0007669"/>
    <property type="project" value="InterPro"/>
</dbReference>
<evidence type="ECO:0000256" key="8">
    <source>
        <dbReference type="ARBA" id="ARBA00048348"/>
    </source>
</evidence>
<evidence type="ECO:0000259" key="9">
    <source>
        <dbReference type="PROSITE" id="PS51144"/>
    </source>
</evidence>